<keyword evidence="1" id="KW-0812">Transmembrane</keyword>
<feature type="transmembrane region" description="Helical" evidence="1">
    <location>
        <begin position="143"/>
        <end position="164"/>
    </location>
</feature>
<reference evidence="2 3" key="1">
    <citation type="submission" date="2019-07" db="EMBL/GenBank/DDBJ databases">
        <title>Whole genome shotgun sequence of Microbacterium aerolatum NBRC 103071.</title>
        <authorList>
            <person name="Hosoyama A."/>
            <person name="Uohara A."/>
            <person name="Ohji S."/>
            <person name="Ichikawa N."/>
        </authorList>
    </citation>
    <scope>NUCLEOTIDE SEQUENCE [LARGE SCALE GENOMIC DNA]</scope>
    <source>
        <strain evidence="2 3">NBRC 103071</strain>
    </source>
</reference>
<comment type="caution">
    <text evidence="2">The sequence shown here is derived from an EMBL/GenBank/DDBJ whole genome shotgun (WGS) entry which is preliminary data.</text>
</comment>
<protein>
    <submittedName>
        <fullName evidence="2">Uncharacterized protein</fullName>
    </submittedName>
</protein>
<feature type="transmembrane region" description="Helical" evidence="1">
    <location>
        <begin position="94"/>
        <end position="116"/>
    </location>
</feature>
<keyword evidence="1" id="KW-1133">Transmembrane helix</keyword>
<name>A0A511AEN5_9MICO</name>
<keyword evidence="1" id="KW-0472">Membrane</keyword>
<evidence type="ECO:0000256" key="1">
    <source>
        <dbReference type="SAM" id="Phobius"/>
    </source>
</evidence>
<proteinExistence type="predicted"/>
<organism evidence="2 3">
    <name type="scientific">Microbacterium aerolatum</name>
    <dbReference type="NCBI Taxonomy" id="153731"/>
    <lineage>
        <taxon>Bacteria</taxon>
        <taxon>Bacillati</taxon>
        <taxon>Actinomycetota</taxon>
        <taxon>Actinomycetes</taxon>
        <taxon>Micrococcales</taxon>
        <taxon>Microbacteriaceae</taxon>
        <taxon>Microbacterium</taxon>
    </lineage>
</organism>
<dbReference type="EMBL" id="BJUW01000007">
    <property type="protein sequence ID" value="GEK86620.1"/>
    <property type="molecule type" value="Genomic_DNA"/>
</dbReference>
<evidence type="ECO:0000313" key="3">
    <source>
        <dbReference type="Proteomes" id="UP000321225"/>
    </source>
</evidence>
<keyword evidence="3" id="KW-1185">Reference proteome</keyword>
<feature type="transmembrane region" description="Helical" evidence="1">
    <location>
        <begin position="45"/>
        <end position="73"/>
    </location>
</feature>
<evidence type="ECO:0000313" key="2">
    <source>
        <dbReference type="EMBL" id="GEK86620.1"/>
    </source>
</evidence>
<gene>
    <name evidence="2" type="ORF">MAE01_17960</name>
</gene>
<dbReference type="Proteomes" id="UP000321225">
    <property type="component" value="Unassembled WGS sequence"/>
</dbReference>
<accession>A0A511AEN5</accession>
<sequence>MLAGCLIGVIVILSVAAGGASSPDKDGRYRLFAMDSGAAEIRILIYGWYYSLPSLIALALFAGTALLALSVIARPPLAADTPHDTAVRQERSRNVMGLLIGGLLLHLGAVLSFLGYTGTSSVGVFQGEDIIPIIAPFSAFGPLLWILGGAASALGFACWFEIVLSNVRRPVRRQVSAV</sequence>
<dbReference type="AlphaFoldDB" id="A0A511AEN5"/>